<gene>
    <name evidence="1" type="ORF">TPSD3_13535</name>
</gene>
<proteinExistence type="predicted"/>
<keyword evidence="2" id="KW-1185">Reference proteome</keyword>
<dbReference type="Gene3D" id="2.30.30.830">
    <property type="match status" value="1"/>
</dbReference>
<sequence>MGLTVVLVGCGEPDMSDLKEYINRINQRENPQVDPIPAITLVPPVVYNQNHLRDPFRPISGNEENQNTTAQIVLDPACGTPPDIIYRNRYGLEKMPLDSLTMVGTLAGGSGDLQVVLEDTEGLTHVVKVGDFVGQHYGRVEYITQAKVEITELRQDDRGCWREQPAQIVLPEPGR</sequence>
<organism evidence="1 2">
    <name type="scientific">Thioflexithrix psekupsensis</name>
    <dbReference type="NCBI Taxonomy" id="1570016"/>
    <lineage>
        <taxon>Bacteria</taxon>
        <taxon>Pseudomonadati</taxon>
        <taxon>Pseudomonadota</taxon>
        <taxon>Gammaproteobacteria</taxon>
        <taxon>Thiotrichales</taxon>
        <taxon>Thioflexithrix</taxon>
    </lineage>
</organism>
<dbReference type="PIRSF" id="PIRSF016481">
    <property type="entry name" value="Pilus_assembly_PilP"/>
    <property type="match status" value="1"/>
</dbReference>
<reference evidence="1 2" key="1">
    <citation type="submission" date="2016-12" db="EMBL/GenBank/DDBJ databases">
        <title>Thioflexothrix psekupsii D3 genome sequencing and assembly.</title>
        <authorList>
            <person name="Fomenkov A."/>
            <person name="Vincze T."/>
            <person name="Grabovich M."/>
            <person name="Anton B.P."/>
            <person name="Dubinina G."/>
            <person name="Orlova M."/>
            <person name="Belousova E."/>
            <person name="Roberts R.J."/>
        </authorList>
    </citation>
    <scope>NUCLEOTIDE SEQUENCE [LARGE SCALE GENOMIC DNA]</scope>
    <source>
        <strain evidence="1">D3</strain>
    </source>
</reference>
<evidence type="ECO:0000313" key="1">
    <source>
        <dbReference type="EMBL" id="OUD12144.1"/>
    </source>
</evidence>
<name>A0A251X3S4_9GAMM</name>
<evidence type="ECO:0008006" key="3">
    <source>
        <dbReference type="Google" id="ProtNLM"/>
    </source>
</evidence>
<dbReference type="InterPro" id="IPR007446">
    <property type="entry name" value="PilP"/>
</dbReference>
<protein>
    <recommendedName>
        <fullName evidence="3">Pilus assembly protein PilP</fullName>
    </recommendedName>
</protein>
<dbReference type="Pfam" id="PF04351">
    <property type="entry name" value="PilP"/>
    <property type="match status" value="1"/>
</dbReference>
<dbReference type="EMBL" id="MSLT01000023">
    <property type="protein sequence ID" value="OUD12144.1"/>
    <property type="molecule type" value="Genomic_DNA"/>
</dbReference>
<dbReference type="Proteomes" id="UP000194798">
    <property type="component" value="Unassembled WGS sequence"/>
</dbReference>
<comment type="caution">
    <text evidence="1">The sequence shown here is derived from an EMBL/GenBank/DDBJ whole genome shotgun (WGS) entry which is preliminary data.</text>
</comment>
<evidence type="ECO:0000313" key="2">
    <source>
        <dbReference type="Proteomes" id="UP000194798"/>
    </source>
</evidence>
<dbReference type="AlphaFoldDB" id="A0A251X3S4"/>
<accession>A0A251X3S4</accession>